<feature type="region of interest" description="Disordered" evidence="1">
    <location>
        <begin position="1"/>
        <end position="23"/>
    </location>
</feature>
<evidence type="ECO:0000256" key="1">
    <source>
        <dbReference type="SAM" id="MobiDB-lite"/>
    </source>
</evidence>
<dbReference type="OrthoDB" id="5421757at2759"/>
<gene>
    <name evidence="3" type="ORF">FRX48_08282</name>
</gene>
<keyword evidence="2" id="KW-0472">Membrane</keyword>
<name>A0A5M8PF37_9LECA</name>
<dbReference type="Proteomes" id="UP000324767">
    <property type="component" value="Unassembled WGS sequence"/>
</dbReference>
<organism evidence="3 4">
    <name type="scientific">Lasallia pustulata</name>
    <dbReference type="NCBI Taxonomy" id="136370"/>
    <lineage>
        <taxon>Eukaryota</taxon>
        <taxon>Fungi</taxon>
        <taxon>Dikarya</taxon>
        <taxon>Ascomycota</taxon>
        <taxon>Pezizomycotina</taxon>
        <taxon>Lecanoromycetes</taxon>
        <taxon>OSLEUM clade</taxon>
        <taxon>Umbilicariomycetidae</taxon>
        <taxon>Umbilicariales</taxon>
        <taxon>Umbilicariaceae</taxon>
        <taxon>Lasallia</taxon>
    </lineage>
</organism>
<feature type="transmembrane region" description="Helical" evidence="2">
    <location>
        <begin position="66"/>
        <end position="86"/>
    </location>
</feature>
<dbReference type="AlphaFoldDB" id="A0A5M8PF37"/>
<comment type="caution">
    <text evidence="3">The sequence shown here is derived from an EMBL/GenBank/DDBJ whole genome shotgun (WGS) entry which is preliminary data.</text>
</comment>
<protein>
    <submittedName>
        <fullName evidence="3">Uncharacterized protein</fullName>
    </submittedName>
</protein>
<accession>A0A5M8PF37</accession>
<reference evidence="3 4" key="1">
    <citation type="submission" date="2019-09" db="EMBL/GenBank/DDBJ databases">
        <title>The hologenome of the rock-dwelling lichen Lasallia pustulata.</title>
        <authorList>
            <person name="Greshake Tzovaras B."/>
            <person name="Segers F."/>
            <person name="Bicker A."/>
            <person name="Dal Grande F."/>
            <person name="Otte J."/>
            <person name="Hankeln T."/>
            <person name="Schmitt I."/>
            <person name="Ebersberger I."/>
        </authorList>
    </citation>
    <scope>NUCLEOTIDE SEQUENCE [LARGE SCALE GENOMIC DNA]</scope>
    <source>
        <strain evidence="3">A1-1</strain>
    </source>
</reference>
<proteinExistence type="predicted"/>
<sequence>MAKSTSKRTAKSTATLMPSKPTPVSEIPAPYSAPPPVLKPFLAGLDAAHIYIVHIDNHPWTFKRRIFAVPVLMNVVLALLLLWRALVALPLYTTILLATLGQKNDAKVDYEHTGWATLSRIAVGRGAMFFCDWALVRFLVPWPVEFFVGAPASPTAWRWEVGFRDQEVVVRKSRGWDRGLPGTWIEEDTSGPVYQERILPAIDRGWVQAKTGYLMMDKNWDLDFQGMISAHALISQGKASVSDFQKMVIVHSEAHGWLVWPVYKLDEGGHEENRKKIVAFKDRLTAMGKENLFFRWIELIQYETSQPGGFTPERQAKAMAKAKELFDSQGVDLDKLGREIGGIEALPGMEISR</sequence>
<dbReference type="EMBL" id="VXIT01000015">
    <property type="protein sequence ID" value="KAA6407931.1"/>
    <property type="molecule type" value="Genomic_DNA"/>
</dbReference>
<feature type="compositionally biased region" description="Basic residues" evidence="1">
    <location>
        <begin position="1"/>
        <end position="10"/>
    </location>
</feature>
<evidence type="ECO:0000313" key="3">
    <source>
        <dbReference type="EMBL" id="KAA6407931.1"/>
    </source>
</evidence>
<keyword evidence="2" id="KW-0812">Transmembrane</keyword>
<evidence type="ECO:0000256" key="2">
    <source>
        <dbReference type="SAM" id="Phobius"/>
    </source>
</evidence>
<evidence type="ECO:0000313" key="4">
    <source>
        <dbReference type="Proteomes" id="UP000324767"/>
    </source>
</evidence>
<keyword evidence="2" id="KW-1133">Transmembrane helix</keyword>